<evidence type="ECO:0000256" key="6">
    <source>
        <dbReference type="ARBA" id="ARBA00022842"/>
    </source>
</evidence>
<dbReference type="RefSeq" id="WP_353648627.1">
    <property type="nucleotide sequence ID" value="NZ_CP159218.1"/>
</dbReference>
<evidence type="ECO:0000313" key="14">
    <source>
        <dbReference type="EMBL" id="XCG63012.1"/>
    </source>
</evidence>
<dbReference type="GO" id="GO:0005829">
    <property type="term" value="C:cytosol"/>
    <property type="evidence" value="ECO:0007669"/>
    <property type="project" value="TreeGrafter"/>
</dbReference>
<sequence length="958" mass="104370">MTSDPQPTANDQTGQPSGAPPSARHRLQTDRRDPDAGVFGGAVTSESLHASLRSSVRRLSTLLGESLARHEGDDLLALVERVRQLARQPDDAELHELLAGVDDATAVILARAFTGYFQLANTSEQLHRWRELTAETSPFAATAGRISAALQDGSLDHQVLQDVLARVEYRPVFTAHPTESSRRSVLRLLRKVAETVDALEDPRSRPADIAREGRRLAELVDLLWQTDELRVVRPEPSDEARTAVYYLRSIASEVVPDLLEELDRQFAELGVSLPVTARPLRFGTWAGGDRDGNPNVTPAVTLEVLQLQHLAGLRELEKLIADLLTEMTQSTRVIEPSEDLEASLQADAAALPITWSTIKRLNVEEPYRCKISFVRVRIQRTRDRIRSGAPHEPGRDYADFDELVADLVLVRESMLTAGDELTGNGAILRLIRTAVTFGAGLATMDVREHSAKHHAALAELFDRIGELPTPYAELDRPARIDLLSREMNSRRPLIGAGAPHLGDAATASLSLMAAVKQAVDTYGDGVIETYIVSMTHDVDDLFAVVVLAREVGLVDPGTVSTAATARIGFAPLFETVAELEAAGPLLEALLDDPAYRRVVTARGDVQEIMLGYSDSSKDAGIAASQWQIHRAQRALRDVARRHGVLLRLFHGRGGSVGRGGGPTAEAIMSQPYGSLDGPIKITEQGEVISDKYALPGLGRRNLEGALAAVIEASTLHRNSLLPSDVLDSWNSTMDLVASAGQTAYRSLVRDPALVPFFVAATPVSELGKMNIGSRPAKRPGGDGGLDDLRAIPWVFGWTQTRMILPGWYGVGSGLAAAREDGRGEALREMYGSWAFFRTFLSNVQMTLAKTDLDIAAEYVNALVPEEHRWLFDSIRAEHARTVEEVLQVTGEQSLLHSAPMLQRTLELRDSYLAPLHALQISLLSRARTALEDEGGRSDLQRAMLLTINGIAAGLRNTG</sequence>
<dbReference type="GO" id="GO:0000287">
    <property type="term" value="F:magnesium ion binding"/>
    <property type="evidence" value="ECO:0007669"/>
    <property type="project" value="UniProtKB-UniRule"/>
</dbReference>
<proteinExistence type="inferred from homology"/>
<keyword evidence="8 10" id="KW-0120">Carbon dioxide fixation</keyword>
<dbReference type="Pfam" id="PF00311">
    <property type="entry name" value="PEPcase"/>
    <property type="match status" value="1"/>
</dbReference>
<dbReference type="PRINTS" id="PR00150">
    <property type="entry name" value="PEPCARBXLASE"/>
</dbReference>
<keyword evidence="6 10" id="KW-0460">Magnesium</keyword>
<comment type="subunit">
    <text evidence="10">Homotetramer.</text>
</comment>
<dbReference type="InterPro" id="IPR022805">
    <property type="entry name" value="PEP_COase_bac/pln-type"/>
</dbReference>
<dbReference type="PANTHER" id="PTHR30523:SF6">
    <property type="entry name" value="PHOSPHOENOLPYRUVATE CARBOXYLASE"/>
    <property type="match status" value="1"/>
</dbReference>
<protein>
    <recommendedName>
        <fullName evidence="5 10">Phosphoenolpyruvate carboxylase</fullName>
        <shortName evidence="10">PEPC</shortName>
        <shortName evidence="10">PEPCase</shortName>
        <ecNumber evidence="4 10">4.1.1.31</ecNumber>
    </recommendedName>
</protein>
<dbReference type="GO" id="GO:0006099">
    <property type="term" value="P:tricarboxylic acid cycle"/>
    <property type="evidence" value="ECO:0007669"/>
    <property type="project" value="InterPro"/>
</dbReference>
<comment type="function">
    <text evidence="2 10">Forms oxaloacetate, a four-carbon dicarboxylic acid source for the tricarboxylic acid cycle.</text>
</comment>
<evidence type="ECO:0000256" key="11">
    <source>
        <dbReference type="PROSITE-ProRule" id="PRU10111"/>
    </source>
</evidence>
<evidence type="ECO:0000256" key="5">
    <source>
        <dbReference type="ARBA" id="ARBA00022419"/>
    </source>
</evidence>
<dbReference type="EC" id="4.1.1.31" evidence="4 10"/>
<dbReference type="PANTHER" id="PTHR30523">
    <property type="entry name" value="PHOSPHOENOLPYRUVATE CARBOXYLASE"/>
    <property type="match status" value="1"/>
</dbReference>
<accession>A0AAU8DP59</accession>
<dbReference type="InterPro" id="IPR021135">
    <property type="entry name" value="PEP_COase"/>
</dbReference>
<dbReference type="GO" id="GO:0008964">
    <property type="term" value="F:phosphoenolpyruvate carboxylase activity"/>
    <property type="evidence" value="ECO:0007669"/>
    <property type="project" value="UniProtKB-UniRule"/>
</dbReference>
<dbReference type="Gene3D" id="1.20.1440.90">
    <property type="entry name" value="Phosphoenolpyruvate/pyruvate domain"/>
    <property type="match status" value="1"/>
</dbReference>
<dbReference type="HAMAP" id="MF_00595">
    <property type="entry name" value="PEPcase_type1"/>
    <property type="match status" value="1"/>
</dbReference>
<feature type="active site" evidence="10 12">
    <location>
        <position position="617"/>
    </location>
</feature>
<evidence type="ECO:0000256" key="12">
    <source>
        <dbReference type="PROSITE-ProRule" id="PRU10112"/>
    </source>
</evidence>
<feature type="compositionally biased region" description="Polar residues" evidence="13">
    <location>
        <begin position="1"/>
        <end position="16"/>
    </location>
</feature>
<keyword evidence="7 10" id="KW-0456">Lyase</keyword>
<comment type="catalytic activity">
    <reaction evidence="9 10">
        <text>oxaloacetate + phosphate = phosphoenolpyruvate + hydrogencarbonate</text>
        <dbReference type="Rhea" id="RHEA:28370"/>
        <dbReference type="ChEBI" id="CHEBI:16452"/>
        <dbReference type="ChEBI" id="CHEBI:17544"/>
        <dbReference type="ChEBI" id="CHEBI:43474"/>
        <dbReference type="ChEBI" id="CHEBI:58702"/>
        <dbReference type="EC" id="4.1.1.31"/>
    </reaction>
</comment>
<comment type="cofactor">
    <cofactor evidence="1 10">
        <name>Mg(2+)</name>
        <dbReference type="ChEBI" id="CHEBI:18420"/>
    </cofactor>
</comment>
<evidence type="ECO:0000256" key="9">
    <source>
        <dbReference type="ARBA" id="ARBA00048995"/>
    </source>
</evidence>
<dbReference type="GO" id="GO:0006107">
    <property type="term" value="P:oxaloacetate metabolic process"/>
    <property type="evidence" value="ECO:0007669"/>
    <property type="project" value="UniProtKB-UniRule"/>
</dbReference>
<dbReference type="InterPro" id="IPR033129">
    <property type="entry name" value="PEPCASE_His_AS"/>
</dbReference>
<gene>
    <name evidence="10 14" type="primary">ppc</name>
    <name evidence="14" type="ORF">ABLG96_17630</name>
</gene>
<evidence type="ECO:0000256" key="13">
    <source>
        <dbReference type="SAM" id="MobiDB-lite"/>
    </source>
</evidence>
<dbReference type="GO" id="GO:0015977">
    <property type="term" value="P:carbon fixation"/>
    <property type="evidence" value="ECO:0007669"/>
    <property type="project" value="UniProtKB-UniRule"/>
</dbReference>
<dbReference type="InterPro" id="IPR015813">
    <property type="entry name" value="Pyrv/PenolPyrv_kinase-like_dom"/>
</dbReference>
<evidence type="ECO:0000256" key="3">
    <source>
        <dbReference type="ARBA" id="ARBA00008346"/>
    </source>
</evidence>
<evidence type="ECO:0000256" key="10">
    <source>
        <dbReference type="HAMAP-Rule" id="MF_00595"/>
    </source>
</evidence>
<dbReference type="InterPro" id="IPR018129">
    <property type="entry name" value="PEP_COase_Lys_AS"/>
</dbReference>
<organism evidence="14">
    <name type="scientific">Nakamurella sp. A5-74</name>
    <dbReference type="NCBI Taxonomy" id="3158264"/>
    <lineage>
        <taxon>Bacteria</taxon>
        <taxon>Bacillati</taxon>
        <taxon>Actinomycetota</taxon>
        <taxon>Actinomycetes</taxon>
        <taxon>Nakamurellales</taxon>
        <taxon>Nakamurellaceae</taxon>
        <taxon>Nakamurella</taxon>
    </lineage>
</organism>
<feature type="region of interest" description="Disordered" evidence="13">
    <location>
        <begin position="1"/>
        <end position="37"/>
    </location>
</feature>
<dbReference type="NCBIfam" id="NF000584">
    <property type="entry name" value="PRK00009.1"/>
    <property type="match status" value="1"/>
</dbReference>
<dbReference type="PROSITE" id="PS00781">
    <property type="entry name" value="PEPCASE_1"/>
    <property type="match status" value="1"/>
</dbReference>
<reference evidence="14" key="1">
    <citation type="submission" date="2024-05" db="EMBL/GenBank/DDBJ databases">
        <authorList>
            <person name="Cai S.Y."/>
            <person name="Jin L.M."/>
            <person name="Li H.R."/>
        </authorList>
    </citation>
    <scope>NUCLEOTIDE SEQUENCE</scope>
    <source>
        <strain evidence="14">A5-74</strain>
    </source>
</reference>
<evidence type="ECO:0000256" key="7">
    <source>
        <dbReference type="ARBA" id="ARBA00023239"/>
    </source>
</evidence>
<dbReference type="PROSITE" id="PS00393">
    <property type="entry name" value="PEPCASE_2"/>
    <property type="match status" value="1"/>
</dbReference>
<evidence type="ECO:0000256" key="2">
    <source>
        <dbReference type="ARBA" id="ARBA00003670"/>
    </source>
</evidence>
<dbReference type="AlphaFoldDB" id="A0AAU8DP59"/>
<evidence type="ECO:0000256" key="1">
    <source>
        <dbReference type="ARBA" id="ARBA00001946"/>
    </source>
</evidence>
<feature type="active site" evidence="10 11">
    <location>
        <position position="176"/>
    </location>
</feature>
<evidence type="ECO:0000256" key="8">
    <source>
        <dbReference type="ARBA" id="ARBA00023300"/>
    </source>
</evidence>
<dbReference type="EMBL" id="CP159218">
    <property type="protein sequence ID" value="XCG63012.1"/>
    <property type="molecule type" value="Genomic_DNA"/>
</dbReference>
<dbReference type="SUPFAM" id="SSF51621">
    <property type="entry name" value="Phosphoenolpyruvate/pyruvate domain"/>
    <property type="match status" value="1"/>
</dbReference>
<name>A0AAU8DP59_9ACTN</name>
<evidence type="ECO:0000256" key="4">
    <source>
        <dbReference type="ARBA" id="ARBA00012305"/>
    </source>
</evidence>
<comment type="similarity">
    <text evidence="3 10">Belongs to the PEPCase type 1 family.</text>
</comment>